<dbReference type="Gene3D" id="3.40.50.11350">
    <property type="match status" value="1"/>
</dbReference>
<evidence type="ECO:0008006" key="3">
    <source>
        <dbReference type="Google" id="ProtNLM"/>
    </source>
</evidence>
<dbReference type="Proteomes" id="UP001498398">
    <property type="component" value="Unassembled WGS sequence"/>
</dbReference>
<organism evidence="1 2">
    <name type="scientific">Marasmiellus scandens</name>
    <dbReference type="NCBI Taxonomy" id="2682957"/>
    <lineage>
        <taxon>Eukaryota</taxon>
        <taxon>Fungi</taxon>
        <taxon>Dikarya</taxon>
        <taxon>Basidiomycota</taxon>
        <taxon>Agaricomycotina</taxon>
        <taxon>Agaricomycetes</taxon>
        <taxon>Agaricomycetidae</taxon>
        <taxon>Agaricales</taxon>
        <taxon>Marasmiineae</taxon>
        <taxon>Omphalotaceae</taxon>
        <taxon>Marasmiellus</taxon>
    </lineage>
</organism>
<evidence type="ECO:0000313" key="1">
    <source>
        <dbReference type="EMBL" id="KAK7439762.1"/>
    </source>
</evidence>
<protein>
    <recommendedName>
        <fullName evidence="3">Fucosyltransferase</fullName>
    </recommendedName>
</protein>
<keyword evidence="2" id="KW-1185">Reference proteome</keyword>
<evidence type="ECO:0000313" key="2">
    <source>
        <dbReference type="Proteomes" id="UP001498398"/>
    </source>
</evidence>
<accession>A0ABR1IS26</accession>
<dbReference type="CDD" id="cd11296">
    <property type="entry name" value="O-FucT_like"/>
    <property type="match status" value="1"/>
</dbReference>
<comment type="caution">
    <text evidence="1">The sequence shown here is derived from an EMBL/GenBank/DDBJ whole genome shotgun (WGS) entry which is preliminary data.</text>
</comment>
<dbReference type="EMBL" id="JBANRG010000071">
    <property type="protein sequence ID" value="KAK7439762.1"/>
    <property type="molecule type" value="Genomic_DNA"/>
</dbReference>
<reference evidence="1 2" key="1">
    <citation type="submission" date="2024-01" db="EMBL/GenBank/DDBJ databases">
        <title>A draft genome for the cacao thread blight pathogen Marasmiellus scandens.</title>
        <authorList>
            <person name="Baruah I.K."/>
            <person name="Leung J."/>
            <person name="Bukari Y."/>
            <person name="Amoako-Attah I."/>
            <person name="Meinhardt L.W."/>
            <person name="Bailey B.A."/>
            <person name="Cohen S.P."/>
        </authorList>
    </citation>
    <scope>NUCLEOTIDE SEQUENCE [LARGE SCALE GENOMIC DNA]</scope>
    <source>
        <strain evidence="1 2">GH-19</strain>
    </source>
</reference>
<sequence>MAHFISFRLICFQRLPPLYEEWHEQERKFPQHDLKLPPPEGRVAKYLFMADHAHNCGWGNVLQEMILNAHIAYVLKRSFVFYNYTWDRTSSDYSTFNGNKIIPSRIPVSAMLSGPIIGGSFPENDSFSVPRAVSHEYYQTVCPDSEKHVINTEEVKPKILNVSGWYDGDRLFNEWATFMRGEEVREEKCVEFQDSKGQLFDIWLFGDDGVLTLWPSLRESPILTEFGFSPMILSAYLSNRHLFVNKNTYQTEDPGDNLAIARTKPIPGLLTLHIRRGDFSDHCLHLARWSSKFTGFNTFPEFKDRFHPPESEEERAVEYGKRCYPSIEQIVKKVREVATDAHDHASALSSEITVSPLKRIYVMTNAPKAWLKDLKRALMDDAVVPWEAIQTSRDLGLTWEQKYVAQAVDMYVGVRSQVFVGNGFSSLTGNIMMLRMAHGVDPSINSRLW</sequence>
<proteinExistence type="predicted"/>
<gene>
    <name evidence="1" type="ORF">VKT23_017336</name>
</gene>
<name>A0ABR1IS26_9AGAR</name>